<evidence type="ECO:0000256" key="1">
    <source>
        <dbReference type="SAM" id="MobiDB-lite"/>
    </source>
</evidence>
<name>A0A9X0XAY3_9BURK</name>
<dbReference type="PANTHER" id="PTHR43737:SF1">
    <property type="entry name" value="DUF1501 DOMAIN-CONTAINING PROTEIN"/>
    <property type="match status" value="1"/>
</dbReference>
<reference evidence="2 3" key="1">
    <citation type="submission" date="2021-01" db="EMBL/GenBank/DDBJ databases">
        <title>Piscinibacter sp. Jin2 Genome sequencing and assembly.</title>
        <authorList>
            <person name="Kim I."/>
        </authorList>
    </citation>
    <scope>NUCLEOTIDE SEQUENCE [LARGE SCALE GENOMIC DNA]</scope>
    <source>
        <strain evidence="2 3">Jin2</strain>
    </source>
</reference>
<feature type="compositionally biased region" description="Basic and acidic residues" evidence="1">
    <location>
        <begin position="102"/>
        <end position="118"/>
    </location>
</feature>
<gene>
    <name evidence="2" type="ORF">JI742_01985</name>
</gene>
<protein>
    <submittedName>
        <fullName evidence="2">DUF1800 family protein</fullName>
    </submittedName>
</protein>
<sequence length="578" mass="63814">MKPAHPPNPAQRPDRPGRRALMQQGLGALAALGLPAGAPAAQADARLAPAGLRLDRSAAARWLGFCTFGPTEEEIEAVHRIGPAAWLDQQLDAPPSRSVTEWIDRKGPPGREDARQSPHFDTRLQAIDWKCIWAPDAVRQRVSYALSQIFVVSEVGADRIANPYAYAHFWDLLNAGATGNFRQLIEDVSASLDMAFFLTYLNNRKADEATGRQPDENYARELMQLFTIGLWELEEDGSQRLDADGRPIPTYGQQDIVELARVFTGFYSDGPRRDGVRLAFGIENHGLYGPAAWSRRLSVKADEHAPESTTALKGRVRIPAGTEAYTALGRTLDALFKHPSCPPFIALNLIRRLSTSNPSPAYVRRVVAAFKDNGQGQRGDMKAVLRAVFLDPELFDPPSDRPFGRMTEPYVSTIALARQLGAHCDAEQQRFAGLWHHKRFASQRPFTAPTVFNFNQPDFAPQGPIQQAGLVAPELQNCDEYGATLRFNGVGALCEGLPMTPELLERLATPAHDAELLDRYALQLCGKTLPARDRAALLAELAKLPRGRDATAARTQRLTVLASMVWFITVHPENIVRQ</sequence>
<dbReference type="RefSeq" id="WP_201823526.1">
    <property type="nucleotide sequence ID" value="NZ_JAERRA010000001.1"/>
</dbReference>
<organism evidence="2 3">
    <name type="scientific">Aquariibacter lacus</name>
    <dbReference type="NCBI Taxonomy" id="2801332"/>
    <lineage>
        <taxon>Bacteria</taxon>
        <taxon>Pseudomonadati</taxon>
        <taxon>Pseudomonadota</taxon>
        <taxon>Betaproteobacteria</taxon>
        <taxon>Burkholderiales</taxon>
        <taxon>Sphaerotilaceae</taxon>
        <taxon>Aquariibacter</taxon>
    </lineage>
</organism>
<dbReference type="InterPro" id="IPR014917">
    <property type="entry name" value="DUF1800"/>
</dbReference>
<evidence type="ECO:0000313" key="2">
    <source>
        <dbReference type="EMBL" id="MBL0718647.1"/>
    </source>
</evidence>
<proteinExistence type="predicted"/>
<dbReference type="AlphaFoldDB" id="A0A9X0XAY3"/>
<dbReference type="PROSITE" id="PS51318">
    <property type="entry name" value="TAT"/>
    <property type="match status" value="1"/>
</dbReference>
<dbReference type="EMBL" id="JAERRA010000001">
    <property type="protein sequence ID" value="MBL0718647.1"/>
    <property type="molecule type" value="Genomic_DNA"/>
</dbReference>
<feature type="region of interest" description="Disordered" evidence="1">
    <location>
        <begin position="97"/>
        <end position="118"/>
    </location>
</feature>
<evidence type="ECO:0000313" key="3">
    <source>
        <dbReference type="Proteomes" id="UP000643207"/>
    </source>
</evidence>
<dbReference type="Pfam" id="PF08811">
    <property type="entry name" value="DUF1800"/>
    <property type="match status" value="1"/>
</dbReference>
<dbReference type="Proteomes" id="UP000643207">
    <property type="component" value="Unassembled WGS sequence"/>
</dbReference>
<keyword evidence="3" id="KW-1185">Reference proteome</keyword>
<dbReference type="InterPro" id="IPR006311">
    <property type="entry name" value="TAT_signal"/>
</dbReference>
<accession>A0A9X0XAY3</accession>
<dbReference type="PANTHER" id="PTHR43737">
    <property type="entry name" value="BLL7424 PROTEIN"/>
    <property type="match status" value="1"/>
</dbReference>
<comment type="caution">
    <text evidence="2">The sequence shown here is derived from an EMBL/GenBank/DDBJ whole genome shotgun (WGS) entry which is preliminary data.</text>
</comment>